<keyword evidence="3" id="KW-0378">Hydrolase</keyword>
<evidence type="ECO:0000256" key="1">
    <source>
        <dbReference type="ARBA" id="ARBA00038115"/>
    </source>
</evidence>
<dbReference type="Gene3D" id="1.20.1440.110">
    <property type="entry name" value="acylaminoacyl peptidase"/>
    <property type="match status" value="1"/>
</dbReference>
<dbReference type="InterPro" id="IPR029058">
    <property type="entry name" value="AB_hydrolase_fold"/>
</dbReference>
<keyword evidence="4" id="KW-1185">Reference proteome</keyword>
<dbReference type="EMBL" id="JBBKAK010000001">
    <property type="protein sequence ID" value="MEJ8668271.1"/>
    <property type="molecule type" value="Genomic_DNA"/>
</dbReference>
<dbReference type="Proteomes" id="UP001376459">
    <property type="component" value="Unassembled WGS sequence"/>
</dbReference>
<proteinExistence type="inferred from homology"/>
<evidence type="ECO:0000259" key="2">
    <source>
        <dbReference type="Pfam" id="PF12697"/>
    </source>
</evidence>
<dbReference type="InterPro" id="IPR050261">
    <property type="entry name" value="FrsA_esterase"/>
</dbReference>
<comment type="caution">
    <text evidence="3">The sequence shown here is derived from an EMBL/GenBank/DDBJ whole genome shotgun (WGS) entry which is preliminary data.</text>
</comment>
<reference evidence="3 4" key="1">
    <citation type="submission" date="2024-03" db="EMBL/GenBank/DDBJ databases">
        <title>Novel Streptomyces species of biotechnological and ecological value are a feature of Machair soil.</title>
        <authorList>
            <person name="Prole J.R."/>
            <person name="Goodfellow M."/>
            <person name="Allenby N."/>
            <person name="Ward A.C."/>
        </authorList>
    </citation>
    <scope>NUCLEOTIDE SEQUENCE [LARGE SCALE GENOMIC DNA]</scope>
    <source>
        <strain evidence="3 4">MS1.AVA.1</strain>
    </source>
</reference>
<dbReference type="GO" id="GO:0016787">
    <property type="term" value="F:hydrolase activity"/>
    <property type="evidence" value="ECO:0007669"/>
    <property type="project" value="UniProtKB-KW"/>
</dbReference>
<dbReference type="PANTHER" id="PTHR22946">
    <property type="entry name" value="DIENELACTONE HYDROLASE DOMAIN-CONTAINING PROTEIN-RELATED"/>
    <property type="match status" value="1"/>
</dbReference>
<gene>
    <name evidence="3" type="ORF">WKI71_05995</name>
</gene>
<accession>A0ABU8UH74</accession>
<name>A0ABU8UH74_9ACTN</name>
<evidence type="ECO:0000313" key="4">
    <source>
        <dbReference type="Proteomes" id="UP001376459"/>
    </source>
</evidence>
<feature type="domain" description="AB hydrolase-1" evidence="2">
    <location>
        <begin position="153"/>
        <end position="343"/>
    </location>
</feature>
<dbReference type="Gene3D" id="3.40.50.1820">
    <property type="entry name" value="alpha/beta hydrolase"/>
    <property type="match status" value="1"/>
</dbReference>
<dbReference type="SUPFAM" id="SSF53474">
    <property type="entry name" value="alpha/beta-Hydrolases"/>
    <property type="match status" value="1"/>
</dbReference>
<dbReference type="Pfam" id="PF12697">
    <property type="entry name" value="Abhydrolase_6"/>
    <property type="match status" value="1"/>
</dbReference>
<organism evidence="3 4">
    <name type="scientific">Streptomyces machairae</name>
    <dbReference type="NCBI Taxonomy" id="3134109"/>
    <lineage>
        <taxon>Bacteria</taxon>
        <taxon>Bacillati</taxon>
        <taxon>Actinomycetota</taxon>
        <taxon>Actinomycetes</taxon>
        <taxon>Kitasatosporales</taxon>
        <taxon>Streptomycetaceae</taxon>
        <taxon>Streptomyces</taxon>
    </lineage>
</organism>
<dbReference type="PANTHER" id="PTHR22946:SF12">
    <property type="entry name" value="CONIDIAL PIGMENT BIOSYNTHESIS PROTEIN AYG1 (AFU_ORTHOLOGUE AFUA_2G17550)"/>
    <property type="match status" value="1"/>
</dbReference>
<protein>
    <submittedName>
        <fullName evidence="3">Alpha/beta fold hydrolase</fullName>
    </submittedName>
</protein>
<dbReference type="InterPro" id="IPR000073">
    <property type="entry name" value="AB_hydrolase_1"/>
</dbReference>
<evidence type="ECO:0000313" key="3">
    <source>
        <dbReference type="EMBL" id="MEJ8668271.1"/>
    </source>
</evidence>
<comment type="similarity">
    <text evidence="1">Belongs to the AB hydrolase superfamily. FUS2 hydrolase family.</text>
</comment>
<sequence length="441" mass="47951">MKFLFDDPAFDYQALRTAGYADYGGAQLGEVVAVAAHIPDGDTEAWRHAWATLAERVHRLGTAARDEGRTVDARSALLRAHNYYRTAEFFQREQPRDPEALRLMRLSRETFANAAELMDRPPEFVRIPYEDTSLPAYFYRADDSGEPRPTIIHHGGLDSTVEEGYFFVAAAALARGYHCLCFEGPGQGSVLREQGLVFRPDWEKVVTPVVDHALSLPGVDPGRLTLMGTSLGGLLAVRAAAFEHRLAGCVAHDAVWQLGDVVGLPPFVLEWVEQGCDDFADPVMWGIAARQTFTRWLLRQTLWTFGADTPSQLLRRLTAFGLSEVIGQVRSPVLVLDAEEDLFFAGLEHAKKVYTGLNSPKTLHVFTADEGGGRTATRVRCGCSTSGSSPGCWKHSGGPAGGGLTGGRPTGGADASMLSARTARPAHRRAGLLAECRSAAR</sequence>